<accession>A0A2P5TNK1</accession>
<comment type="caution">
    <text evidence="2">The sequence shown here is derived from an EMBL/GenBank/DDBJ whole genome shotgun (WGS) entry which is preliminary data.</text>
</comment>
<dbReference type="InterPro" id="IPR036513">
    <property type="entry name" value="STAS_dom_sf"/>
</dbReference>
<evidence type="ECO:0000313" key="3">
    <source>
        <dbReference type="Proteomes" id="UP000242231"/>
    </source>
</evidence>
<dbReference type="OrthoDB" id="5600674at2"/>
<dbReference type="Proteomes" id="UP000242231">
    <property type="component" value="Unassembled WGS sequence"/>
</dbReference>
<name>A0A2P5TNK1_9GAMM</name>
<proteinExistence type="predicted"/>
<organism evidence="2 3">
    <name type="scientific">Oceanisphaera arctica</name>
    <dbReference type="NCBI Taxonomy" id="641510"/>
    <lineage>
        <taxon>Bacteria</taxon>
        <taxon>Pseudomonadati</taxon>
        <taxon>Pseudomonadota</taxon>
        <taxon>Gammaproteobacteria</taxon>
        <taxon>Aeromonadales</taxon>
        <taxon>Aeromonadaceae</taxon>
        <taxon>Oceanisphaera</taxon>
    </lineage>
</organism>
<keyword evidence="3" id="KW-1185">Reference proteome</keyword>
<sequence length="94" mass="10349">MKLERELTRDMLPAYWAERNTLFGAERVDLSELKQIDSVGLAFLVQWSQALAAGNMALTLISPPASFYPLADLYGVSSLFELTDNPSGSQHGSE</sequence>
<dbReference type="RefSeq" id="WP_104485940.1">
    <property type="nucleotide sequence ID" value="NZ_BMYB01000001.1"/>
</dbReference>
<dbReference type="Gene3D" id="3.30.750.24">
    <property type="entry name" value="STAS domain"/>
    <property type="match status" value="1"/>
</dbReference>
<evidence type="ECO:0000259" key="1">
    <source>
        <dbReference type="Pfam" id="PF13466"/>
    </source>
</evidence>
<gene>
    <name evidence="2" type="ORF">UN63_06350</name>
</gene>
<protein>
    <submittedName>
        <fullName evidence="2">Anti-anti-sigma factor</fullName>
    </submittedName>
</protein>
<dbReference type="SUPFAM" id="SSF52091">
    <property type="entry name" value="SpoIIaa-like"/>
    <property type="match status" value="1"/>
</dbReference>
<dbReference type="Pfam" id="PF13466">
    <property type="entry name" value="STAS_2"/>
    <property type="match status" value="1"/>
</dbReference>
<reference evidence="3" key="1">
    <citation type="submission" date="2016-11" db="EMBL/GenBank/DDBJ databases">
        <authorList>
            <person name="Sisinthy S."/>
            <person name="Ara S."/>
            <person name="Gundlapally S.R."/>
        </authorList>
    </citation>
    <scope>NUCLEOTIDE SEQUENCE [LARGE SCALE GENOMIC DNA]</scope>
    <source>
        <strain evidence="3">V1-41</strain>
    </source>
</reference>
<dbReference type="AlphaFoldDB" id="A0A2P5TNK1"/>
<feature type="domain" description="MlaB-like STAS" evidence="1">
    <location>
        <begin position="1"/>
        <end position="76"/>
    </location>
</feature>
<dbReference type="InterPro" id="IPR058548">
    <property type="entry name" value="MlaB-like_STAS"/>
</dbReference>
<dbReference type="EMBL" id="MPZM01000009">
    <property type="protein sequence ID" value="PPL17158.1"/>
    <property type="molecule type" value="Genomic_DNA"/>
</dbReference>
<evidence type="ECO:0000313" key="2">
    <source>
        <dbReference type="EMBL" id="PPL17158.1"/>
    </source>
</evidence>